<sequence>MLGRRSRRAVVIGLPSLALGLVLAGGWSAHLVLSVRDHLEATRADLLRLRSADPRTAVTTAAGTLADARRHAAEARRLTDRPEWRLFTHAPVVGDGATTTRGLAEAVAQVTDMLADIERAGAPLIEVGAGPASVGDLRPVLAGLDAAAPVLDRAVTRLAAVRSLVAGTPARTGVAALDQARDTMLREVDRLRGWVRTGADAASLIPPMLGRDGPRRYFLAFQTNAEARGTGGLVGAFGILTADHGRLGIERLSANNGLALSSTSVTDFGPDFRSRYGRGATAMLSVSNLSPHFPYAAATWTGLWQRKTGRSLDGAIATDPVGLSYLLGLIGPVRLPGGERVTAGNVVDLTERTTYSRYPDPAERKRFLIKVAAAVSEALVRSDAFAEPTRLLPVLSRMVDERRIQIWSRRDAEERRLAATPLGGVLPERPGPFAGLVINNSGGTKLDYYLKRSLTYTQGPCRGDGLRASTVRIRLANDVPRGSLPTYVTDRLDSPGRSHPPGSNRLWVSLYAGIGARATAARLDGRPVGFYAETERSHPVYSAVLEFAPRQARTLEFDLIEPYSAAPPVVPVQPLVRPQQTVIRQEGQNCAP</sequence>
<accession>A0A8J3RB96</accession>
<evidence type="ECO:0000313" key="1">
    <source>
        <dbReference type="EMBL" id="GIH71415.1"/>
    </source>
</evidence>
<protein>
    <recommendedName>
        <fullName evidence="3">DUF4012 domain-containing protein</fullName>
    </recommendedName>
</protein>
<proteinExistence type="predicted"/>
<dbReference type="AlphaFoldDB" id="A0A8J3RB96"/>
<name>A0A8J3RB96_9ACTN</name>
<dbReference type="RefSeq" id="WP_204017122.1">
    <property type="nucleotide sequence ID" value="NZ_BOOG01000035.1"/>
</dbReference>
<evidence type="ECO:0000313" key="2">
    <source>
        <dbReference type="Proteomes" id="UP000610966"/>
    </source>
</evidence>
<evidence type="ECO:0008006" key="3">
    <source>
        <dbReference type="Google" id="ProtNLM"/>
    </source>
</evidence>
<keyword evidence="2" id="KW-1185">Reference proteome</keyword>
<comment type="caution">
    <text evidence="1">The sequence shown here is derived from an EMBL/GenBank/DDBJ whole genome shotgun (WGS) entry which is preliminary data.</text>
</comment>
<reference evidence="1" key="1">
    <citation type="submission" date="2021-01" db="EMBL/GenBank/DDBJ databases">
        <title>Whole genome shotgun sequence of Sphaerimonospora thailandensis NBRC 107569.</title>
        <authorList>
            <person name="Komaki H."/>
            <person name="Tamura T."/>
        </authorList>
    </citation>
    <scope>NUCLEOTIDE SEQUENCE</scope>
    <source>
        <strain evidence="1">NBRC 107569</strain>
    </source>
</reference>
<dbReference type="InterPro" id="IPR025101">
    <property type="entry name" value="DUF4012"/>
</dbReference>
<organism evidence="1 2">
    <name type="scientific">Sphaerimonospora thailandensis</name>
    <dbReference type="NCBI Taxonomy" id="795644"/>
    <lineage>
        <taxon>Bacteria</taxon>
        <taxon>Bacillati</taxon>
        <taxon>Actinomycetota</taxon>
        <taxon>Actinomycetes</taxon>
        <taxon>Streptosporangiales</taxon>
        <taxon>Streptosporangiaceae</taxon>
        <taxon>Sphaerimonospora</taxon>
    </lineage>
</organism>
<gene>
    <name evidence="1" type="ORF">Mth01_36680</name>
</gene>
<dbReference type="Proteomes" id="UP000610966">
    <property type="component" value="Unassembled WGS sequence"/>
</dbReference>
<dbReference type="Pfam" id="PF13196">
    <property type="entry name" value="DUF4012"/>
    <property type="match status" value="1"/>
</dbReference>
<dbReference type="EMBL" id="BOOG01000035">
    <property type="protein sequence ID" value="GIH71415.1"/>
    <property type="molecule type" value="Genomic_DNA"/>
</dbReference>